<dbReference type="STRING" id="2282107.A0A286UQ27"/>
<dbReference type="SUPFAM" id="SSF52833">
    <property type="entry name" value="Thioredoxin-like"/>
    <property type="match status" value="1"/>
</dbReference>
<name>A0A286UQ27_9AGAM</name>
<keyword evidence="2" id="KW-1185">Reference proteome</keyword>
<protein>
    <submittedName>
        <fullName evidence="1">Uncharacterized protein</fullName>
    </submittedName>
</protein>
<dbReference type="InParanoid" id="A0A286UQ27"/>
<proteinExistence type="predicted"/>
<evidence type="ECO:0000313" key="2">
    <source>
        <dbReference type="Proteomes" id="UP000217199"/>
    </source>
</evidence>
<dbReference type="Proteomes" id="UP000217199">
    <property type="component" value="Unassembled WGS sequence"/>
</dbReference>
<dbReference type="OrthoDB" id="1696305at2759"/>
<comment type="caution">
    <text evidence="1">The sequence shown here is derived from an EMBL/GenBank/DDBJ whole genome shotgun (WGS) entry which is preliminary data.</text>
</comment>
<reference evidence="1 2" key="1">
    <citation type="journal article" date="2017" name="Mol. Ecol.">
        <title>Comparative and population genomic landscape of Phellinus noxius: A hypervariable fungus causing root rot in trees.</title>
        <authorList>
            <person name="Chung C.L."/>
            <person name="Lee T.J."/>
            <person name="Akiba M."/>
            <person name="Lee H.H."/>
            <person name="Kuo T.H."/>
            <person name="Liu D."/>
            <person name="Ke H.M."/>
            <person name="Yokoi T."/>
            <person name="Roa M.B."/>
            <person name="Lu M.J."/>
            <person name="Chang Y.Y."/>
            <person name="Ann P.J."/>
            <person name="Tsai J.N."/>
            <person name="Chen C.Y."/>
            <person name="Tzean S.S."/>
            <person name="Ota Y."/>
            <person name="Hattori T."/>
            <person name="Sahashi N."/>
            <person name="Liou R.F."/>
            <person name="Kikuchi T."/>
            <person name="Tsai I.J."/>
        </authorList>
    </citation>
    <scope>NUCLEOTIDE SEQUENCE [LARGE SCALE GENOMIC DNA]</scope>
    <source>
        <strain evidence="1 2">FFPRI411160</strain>
    </source>
</reference>
<sequence>MSKSGGLTVSSIDSILGCRDLGHIQANLSLTSSRTNTLLPTLSVEPKPLLTGLKAINLSCATKNEHFGARHFIKEELPRIQYANPELKINVKMIENPPIRWGELWRSEMQLEFKNGISKKLEMTSKHSISILEELKSQSPRTHHLTICY</sequence>
<dbReference type="InterPro" id="IPR036249">
    <property type="entry name" value="Thioredoxin-like_sf"/>
</dbReference>
<dbReference type="EMBL" id="NBII01000002">
    <property type="protein sequence ID" value="PAV21701.1"/>
    <property type="molecule type" value="Genomic_DNA"/>
</dbReference>
<evidence type="ECO:0000313" key="1">
    <source>
        <dbReference type="EMBL" id="PAV21701.1"/>
    </source>
</evidence>
<organism evidence="1 2">
    <name type="scientific">Pyrrhoderma noxium</name>
    <dbReference type="NCBI Taxonomy" id="2282107"/>
    <lineage>
        <taxon>Eukaryota</taxon>
        <taxon>Fungi</taxon>
        <taxon>Dikarya</taxon>
        <taxon>Basidiomycota</taxon>
        <taxon>Agaricomycotina</taxon>
        <taxon>Agaricomycetes</taxon>
        <taxon>Hymenochaetales</taxon>
        <taxon>Hymenochaetaceae</taxon>
        <taxon>Pyrrhoderma</taxon>
    </lineage>
</organism>
<gene>
    <name evidence="1" type="ORF">PNOK_0165800</name>
</gene>
<accession>A0A286UQ27</accession>
<dbReference type="AlphaFoldDB" id="A0A286UQ27"/>